<dbReference type="PANTHER" id="PTHR23517">
    <property type="entry name" value="RESISTANCE PROTEIN MDTM, PUTATIVE-RELATED-RELATED"/>
    <property type="match status" value="1"/>
</dbReference>
<dbReference type="RefSeq" id="WP_086042009.1">
    <property type="nucleotide sequence ID" value="NZ_CBCRZA010000001.1"/>
</dbReference>
<feature type="transmembrane region" description="Helical" evidence="9">
    <location>
        <begin position="187"/>
        <end position="208"/>
    </location>
</feature>
<evidence type="ECO:0000256" key="9">
    <source>
        <dbReference type="SAM" id="Phobius"/>
    </source>
</evidence>
<feature type="transmembrane region" description="Helical" evidence="9">
    <location>
        <begin position="343"/>
        <end position="365"/>
    </location>
</feature>
<feature type="transmembrane region" description="Helical" evidence="9">
    <location>
        <begin position="294"/>
        <end position="311"/>
    </location>
</feature>
<dbReference type="InterPro" id="IPR018456">
    <property type="entry name" value="PTR2_symporter_CS"/>
</dbReference>
<feature type="transmembrane region" description="Helical" evidence="9">
    <location>
        <begin position="430"/>
        <end position="450"/>
    </location>
</feature>
<feature type="transmembrane region" description="Helical" evidence="9">
    <location>
        <begin position="470"/>
        <end position="491"/>
    </location>
</feature>
<dbReference type="CDD" id="cd17346">
    <property type="entry name" value="MFS_DtpA_like"/>
    <property type="match status" value="1"/>
</dbReference>
<dbReference type="OrthoDB" id="9772725at2"/>
<dbReference type="PROSITE" id="PS50850">
    <property type="entry name" value="MFS"/>
    <property type="match status" value="1"/>
</dbReference>
<dbReference type="InterPro" id="IPR005279">
    <property type="entry name" value="Dipep/tripep_permease"/>
</dbReference>
<dbReference type="GO" id="GO:0035443">
    <property type="term" value="P:tripeptide transmembrane transport"/>
    <property type="evidence" value="ECO:0007669"/>
    <property type="project" value="UniProtKB-ARBA"/>
</dbReference>
<feature type="transmembrane region" description="Helical" evidence="9">
    <location>
        <begin position="261"/>
        <end position="282"/>
    </location>
</feature>
<dbReference type="Proteomes" id="UP000194154">
    <property type="component" value="Chromosome"/>
</dbReference>
<dbReference type="Pfam" id="PF00854">
    <property type="entry name" value="PTR2"/>
    <property type="match status" value="1"/>
</dbReference>
<comment type="subcellular location">
    <subcellularLocation>
        <location evidence="1">Cell membrane</location>
        <topology evidence="1">Multi-pass membrane protein</topology>
    </subcellularLocation>
    <subcellularLocation>
        <location evidence="8">Membrane</location>
        <topology evidence="8">Multi-pass membrane protein</topology>
    </subcellularLocation>
</comment>
<gene>
    <name evidence="11" type="primary">dtpT_1</name>
    <name evidence="11" type="ORF">MCCS_06830</name>
</gene>
<evidence type="ECO:0000259" key="10">
    <source>
        <dbReference type="PROSITE" id="PS50850"/>
    </source>
</evidence>
<evidence type="ECO:0000256" key="1">
    <source>
        <dbReference type="ARBA" id="ARBA00004651"/>
    </source>
</evidence>
<dbReference type="InterPro" id="IPR036259">
    <property type="entry name" value="MFS_trans_sf"/>
</dbReference>
<evidence type="ECO:0000256" key="8">
    <source>
        <dbReference type="RuleBase" id="RU003755"/>
    </source>
</evidence>
<keyword evidence="12" id="KW-1185">Reference proteome</keyword>
<evidence type="ECO:0000256" key="7">
    <source>
        <dbReference type="ARBA" id="ARBA00023136"/>
    </source>
</evidence>
<feature type="domain" description="Major facilitator superfamily (MFS) profile" evidence="10">
    <location>
        <begin position="1"/>
        <end position="213"/>
    </location>
</feature>
<dbReference type="KEGG" id="mcak:MCCS_06830"/>
<feature type="transmembrane region" description="Helical" evidence="9">
    <location>
        <begin position="377"/>
        <end position="397"/>
    </location>
</feature>
<feature type="transmembrane region" description="Helical" evidence="9">
    <location>
        <begin position="73"/>
        <end position="90"/>
    </location>
</feature>
<name>A0A1W7A9K5_9STAP</name>
<keyword evidence="7 9" id="KW-0472">Membrane</keyword>
<dbReference type="InterPro" id="IPR020846">
    <property type="entry name" value="MFS_dom"/>
</dbReference>
<evidence type="ECO:0000313" key="11">
    <source>
        <dbReference type="EMBL" id="ARQ06333.1"/>
    </source>
</evidence>
<dbReference type="PROSITE" id="PS01023">
    <property type="entry name" value="PTR2_2"/>
    <property type="match status" value="1"/>
</dbReference>
<feature type="transmembrane region" description="Helical" evidence="9">
    <location>
        <begin position="236"/>
        <end position="255"/>
    </location>
</feature>
<feature type="transmembrane region" description="Helical" evidence="9">
    <location>
        <begin position="161"/>
        <end position="181"/>
    </location>
</feature>
<dbReference type="InterPro" id="IPR050171">
    <property type="entry name" value="MFS_Transporters"/>
</dbReference>
<dbReference type="GO" id="GO:0042937">
    <property type="term" value="F:tripeptide transmembrane transporter activity"/>
    <property type="evidence" value="ECO:0007669"/>
    <property type="project" value="UniProtKB-ARBA"/>
</dbReference>
<dbReference type="FunFam" id="1.20.1250.20:FF:000017">
    <property type="entry name" value="Dipeptide and tripeptide permease A"/>
    <property type="match status" value="1"/>
</dbReference>
<dbReference type="GeneID" id="35294820"/>
<accession>A0A1W7A9K5</accession>
<organism evidence="11 12">
    <name type="scientific">Macrococcoides canis</name>
    <dbReference type="NCBI Taxonomy" id="1855823"/>
    <lineage>
        <taxon>Bacteria</taxon>
        <taxon>Bacillati</taxon>
        <taxon>Bacillota</taxon>
        <taxon>Bacilli</taxon>
        <taxon>Bacillales</taxon>
        <taxon>Staphylococcaceae</taxon>
        <taxon>Macrococcoides</taxon>
    </lineage>
</organism>
<proteinExistence type="inferred from homology"/>
<evidence type="ECO:0000256" key="3">
    <source>
        <dbReference type="ARBA" id="ARBA00022448"/>
    </source>
</evidence>
<evidence type="ECO:0000313" key="12">
    <source>
        <dbReference type="Proteomes" id="UP000194154"/>
    </source>
</evidence>
<comment type="similarity">
    <text evidence="2 8">Belongs to the major facilitator superfamily. Proton-dependent oligopeptide transporter (POT/PTR) (TC 2.A.17) family.</text>
</comment>
<dbReference type="GO" id="GO:0071916">
    <property type="term" value="F:dipeptide transmembrane transporter activity"/>
    <property type="evidence" value="ECO:0007669"/>
    <property type="project" value="UniProtKB-ARBA"/>
</dbReference>
<dbReference type="STRING" id="1855823.MCCS_06830"/>
<keyword evidence="5 8" id="KW-0812">Transmembrane</keyword>
<evidence type="ECO:0000256" key="6">
    <source>
        <dbReference type="ARBA" id="ARBA00022989"/>
    </source>
</evidence>
<dbReference type="NCBIfam" id="TIGR00924">
    <property type="entry name" value="yjdL_sub1_fam"/>
    <property type="match status" value="1"/>
</dbReference>
<evidence type="ECO:0000256" key="4">
    <source>
        <dbReference type="ARBA" id="ARBA00022475"/>
    </source>
</evidence>
<keyword evidence="3 8" id="KW-0813">Transport</keyword>
<reference evidence="11 12" key="1">
    <citation type="journal article" date="2017" name="Int. J. Syst. Evol. Microbiol.">
        <title>Macrococcus canis sp. nov., a skin bacterium associated with infections in dogs.</title>
        <authorList>
            <person name="Gobeli Brawand S."/>
            <person name="Cotting K."/>
            <person name="Gomez-Sanz E."/>
            <person name="Collaud A."/>
            <person name="Thomann A."/>
            <person name="Brodard I."/>
            <person name="Rodriguez-Campos S."/>
            <person name="Strauss C."/>
            <person name="Perreten V."/>
        </authorList>
    </citation>
    <scope>NUCLEOTIDE SEQUENCE [LARGE SCALE GENOMIC DNA]</scope>
    <source>
        <strain evidence="11 12">KM45013</strain>
    </source>
</reference>
<dbReference type="PANTHER" id="PTHR23517:SF15">
    <property type="entry name" value="PROTON-DEPENDENT OLIGOPEPTIDE FAMILY TRANSPORT PROTEIN"/>
    <property type="match status" value="1"/>
</dbReference>
<evidence type="ECO:0000256" key="5">
    <source>
        <dbReference type="ARBA" id="ARBA00022692"/>
    </source>
</evidence>
<keyword evidence="4" id="KW-1003">Cell membrane</keyword>
<evidence type="ECO:0000256" key="2">
    <source>
        <dbReference type="ARBA" id="ARBA00005982"/>
    </source>
</evidence>
<dbReference type="InterPro" id="IPR000109">
    <property type="entry name" value="POT_fam"/>
</dbReference>
<keyword evidence="6 9" id="KW-1133">Transmembrane helix</keyword>
<protein>
    <submittedName>
        <fullName evidence="11">Di-/tripeptide transporter</fullName>
    </submittedName>
</protein>
<dbReference type="SUPFAM" id="SSF103473">
    <property type="entry name" value="MFS general substrate transporter"/>
    <property type="match status" value="1"/>
</dbReference>
<dbReference type="AlphaFoldDB" id="A0A1W7A9K5"/>
<dbReference type="GO" id="GO:0015333">
    <property type="term" value="F:peptide:proton symporter activity"/>
    <property type="evidence" value="ECO:0007669"/>
    <property type="project" value="UniProtKB-ARBA"/>
</dbReference>
<sequence>METTKYSREEMVESVPQTGFFGHPRGLGILFFVEFWERFSYYGMRAILIYYMYDTVANGGLGMDKTTAASIGAMYGSLIFMTGILGGWVADRLIGSRKALLYGATLIMLGHIAMSLPFGVPAFLASMFLIIVGSGFMKPNISNVVGGLYHKNDSRMDGGFVIFYMSVNMGAFLSPLVVGALQKQYNYHIGFLAAALGMALALIVYIIFNRKSLGLVGNEPTHLLQGEEKKRYTKNIILAAIVLIVVIAVTLMMGILTFNTFSFVVTILGVVLPIIYWSTMYRSEDVTSTERSRLLAYIPLFLASVMFWVIQEQGANTLALFAAERTQLDLKPLFGIDYSVPAAFFQSLNPLFIVILAPIISTLWIKLGKRNPTTPFKFTLGILFAGLSFLVMILPLTQNETQLINPLWLFLSFLLCVIGELCLSPTGSSVSVKLAPIAFNSQMLSLWFLSNATAQGLNAQFVKLIEPLGYTKYFMFIGAIAIVLFVIILLINRWISKKMDGIH</sequence>
<dbReference type="Gene3D" id="1.20.1250.20">
    <property type="entry name" value="MFS general substrate transporter like domains"/>
    <property type="match status" value="1"/>
</dbReference>
<feature type="transmembrane region" description="Helical" evidence="9">
    <location>
        <begin position="403"/>
        <end position="423"/>
    </location>
</feature>
<dbReference type="EMBL" id="CP021059">
    <property type="protein sequence ID" value="ARQ06333.1"/>
    <property type="molecule type" value="Genomic_DNA"/>
</dbReference>
<dbReference type="GO" id="GO:0005886">
    <property type="term" value="C:plasma membrane"/>
    <property type="evidence" value="ECO:0007669"/>
    <property type="project" value="UniProtKB-SubCell"/>
</dbReference>